<keyword evidence="4" id="KW-0378">Hydrolase</keyword>
<evidence type="ECO:0000313" key="10">
    <source>
        <dbReference type="Proteomes" id="UP000317430"/>
    </source>
</evidence>
<feature type="domain" description="MPN" evidence="8">
    <location>
        <begin position="103"/>
        <end position="225"/>
    </location>
</feature>
<dbReference type="PANTHER" id="PTHR30471">
    <property type="entry name" value="DNA REPAIR PROTEIN RADC"/>
    <property type="match status" value="1"/>
</dbReference>
<dbReference type="InterPro" id="IPR025657">
    <property type="entry name" value="RadC_JAB"/>
</dbReference>
<evidence type="ECO:0000256" key="4">
    <source>
        <dbReference type="ARBA" id="ARBA00022801"/>
    </source>
</evidence>
<evidence type="ECO:0000259" key="8">
    <source>
        <dbReference type="PROSITE" id="PS50249"/>
    </source>
</evidence>
<evidence type="ECO:0000256" key="2">
    <source>
        <dbReference type="ARBA" id="ARBA00022670"/>
    </source>
</evidence>
<dbReference type="SUPFAM" id="SSF102712">
    <property type="entry name" value="JAB1/MPN domain"/>
    <property type="match status" value="1"/>
</dbReference>
<dbReference type="AlphaFoldDB" id="A0A5C5SD85"/>
<dbReference type="Pfam" id="PF20582">
    <property type="entry name" value="UPF0758_N"/>
    <property type="match status" value="1"/>
</dbReference>
<dbReference type="NCBIfam" id="TIGR00608">
    <property type="entry name" value="radc"/>
    <property type="match status" value="1"/>
</dbReference>
<dbReference type="CDD" id="cd08071">
    <property type="entry name" value="MPN_DUF2466"/>
    <property type="match status" value="1"/>
</dbReference>
<dbReference type="PROSITE" id="PS50249">
    <property type="entry name" value="MPN"/>
    <property type="match status" value="1"/>
</dbReference>
<dbReference type="InterPro" id="IPR046778">
    <property type="entry name" value="UPF0758_N"/>
</dbReference>
<dbReference type="GO" id="GO:0006508">
    <property type="term" value="P:proteolysis"/>
    <property type="evidence" value="ECO:0007669"/>
    <property type="project" value="UniProtKB-KW"/>
</dbReference>
<evidence type="ECO:0000256" key="6">
    <source>
        <dbReference type="ARBA" id="ARBA00023049"/>
    </source>
</evidence>
<keyword evidence="3" id="KW-0479">Metal-binding</keyword>
<dbReference type="Pfam" id="PF04002">
    <property type="entry name" value="RadC"/>
    <property type="match status" value="1"/>
</dbReference>
<dbReference type="PANTHER" id="PTHR30471:SF3">
    <property type="entry name" value="UPF0758 PROTEIN YEES-RELATED"/>
    <property type="match status" value="1"/>
</dbReference>
<dbReference type="PROSITE" id="PS01302">
    <property type="entry name" value="UPF0758"/>
    <property type="match status" value="1"/>
</dbReference>
<dbReference type="OrthoDB" id="9804482at2"/>
<evidence type="ECO:0000256" key="7">
    <source>
        <dbReference type="RuleBase" id="RU003797"/>
    </source>
</evidence>
<dbReference type="RefSeq" id="WP_146565972.1">
    <property type="nucleotide sequence ID" value="NZ_VOHL01000001.1"/>
</dbReference>
<evidence type="ECO:0000256" key="3">
    <source>
        <dbReference type="ARBA" id="ARBA00022723"/>
    </source>
</evidence>
<keyword evidence="5" id="KW-0862">Zinc</keyword>
<proteinExistence type="inferred from homology"/>
<dbReference type="InterPro" id="IPR010994">
    <property type="entry name" value="RuvA_2-like"/>
</dbReference>
<organism evidence="9 10">
    <name type="scientific">Streptococcus cuniculipharyngis</name>
    <dbReference type="NCBI Taxonomy" id="1562651"/>
    <lineage>
        <taxon>Bacteria</taxon>
        <taxon>Bacillati</taxon>
        <taxon>Bacillota</taxon>
        <taxon>Bacilli</taxon>
        <taxon>Lactobacillales</taxon>
        <taxon>Streptococcaceae</taxon>
        <taxon>Streptococcus</taxon>
    </lineage>
</organism>
<dbReference type="Gene3D" id="3.40.140.10">
    <property type="entry name" value="Cytidine Deaminase, domain 2"/>
    <property type="match status" value="1"/>
</dbReference>
<keyword evidence="10" id="KW-1185">Reference proteome</keyword>
<dbReference type="InterPro" id="IPR020891">
    <property type="entry name" value="UPF0758_CS"/>
</dbReference>
<dbReference type="NCBIfam" id="NF000642">
    <property type="entry name" value="PRK00024.1"/>
    <property type="match status" value="1"/>
</dbReference>
<protein>
    <submittedName>
        <fullName evidence="9">JAB domain-containing protein</fullName>
    </submittedName>
</protein>
<dbReference type="Proteomes" id="UP000317430">
    <property type="component" value="Unassembled WGS sequence"/>
</dbReference>
<dbReference type="InterPro" id="IPR001405">
    <property type="entry name" value="UPF0758"/>
</dbReference>
<dbReference type="InterPro" id="IPR037518">
    <property type="entry name" value="MPN"/>
</dbReference>
<comment type="caution">
    <text evidence="9">The sequence shown here is derived from an EMBL/GenBank/DDBJ whole genome shotgun (WGS) entry which is preliminary data.</text>
</comment>
<keyword evidence="6" id="KW-0482">Metalloprotease</keyword>
<comment type="similarity">
    <text evidence="1 7">Belongs to the UPF0758 family.</text>
</comment>
<evidence type="ECO:0000313" key="9">
    <source>
        <dbReference type="EMBL" id="TWS98926.1"/>
    </source>
</evidence>
<dbReference type="GO" id="GO:0008237">
    <property type="term" value="F:metallopeptidase activity"/>
    <property type="evidence" value="ECO:0007669"/>
    <property type="project" value="UniProtKB-KW"/>
</dbReference>
<keyword evidence="2" id="KW-0645">Protease</keyword>
<reference evidence="9 10" key="1">
    <citation type="submission" date="2019-08" db="EMBL/GenBank/DDBJ databases">
        <authorList>
            <person name="Lei W."/>
        </authorList>
    </citation>
    <scope>NUCLEOTIDE SEQUENCE [LARGE SCALE GENOMIC DNA]</scope>
    <source>
        <strain evidence="9 10">CCUG 66496</strain>
    </source>
</reference>
<evidence type="ECO:0000256" key="1">
    <source>
        <dbReference type="ARBA" id="ARBA00010243"/>
    </source>
</evidence>
<sequence length="229" mass="26001">MYAVKLAEEAMKPRERLLALGAEQLSHQELLAIILRTGNKKLSVMDIANQIIAGLANLADLRELSIQELQQLSGIGQVKAIEIKAMLELSKRIHQSEYIKQERVLSSERVAKKMMLALGDKKQEHLVALYLDTQNRIIKEKVIFIGGVRRSIAEPREILYHACKTMATSLIVVHNHPSGVPFPSDNDIDFTKKIKRSCQDLGVLFLDHIIVGKHDYYSFREENTVFKDD</sequence>
<dbReference type="SUPFAM" id="SSF47781">
    <property type="entry name" value="RuvA domain 2-like"/>
    <property type="match status" value="1"/>
</dbReference>
<name>A0A5C5SD85_9STRE</name>
<evidence type="ECO:0000256" key="5">
    <source>
        <dbReference type="ARBA" id="ARBA00022833"/>
    </source>
</evidence>
<dbReference type="GO" id="GO:0046872">
    <property type="term" value="F:metal ion binding"/>
    <property type="evidence" value="ECO:0007669"/>
    <property type="project" value="UniProtKB-KW"/>
</dbReference>
<accession>A0A5C5SD85</accession>
<gene>
    <name evidence="9" type="ORF">FRX57_01615</name>
</gene>
<dbReference type="EMBL" id="VOHL01000001">
    <property type="protein sequence ID" value="TWS98926.1"/>
    <property type="molecule type" value="Genomic_DNA"/>
</dbReference>